<dbReference type="EMBL" id="DF933829">
    <property type="protein sequence ID" value="GAM38673.1"/>
    <property type="molecule type" value="Genomic_DNA"/>
</dbReference>
<feature type="region of interest" description="Disordered" evidence="1">
    <location>
        <begin position="41"/>
        <end position="69"/>
    </location>
</feature>
<reference evidence="3" key="1">
    <citation type="journal article" date="2015" name="Genome Announc.">
        <title>Draft genome sequence of Talaromyces cellulolyticus strain Y-94, a source of lignocellulosic biomass-degrading enzymes.</title>
        <authorList>
            <person name="Fujii T."/>
            <person name="Koike H."/>
            <person name="Sawayama S."/>
            <person name="Yano S."/>
            <person name="Inoue H."/>
        </authorList>
    </citation>
    <scope>NUCLEOTIDE SEQUENCE [LARGE SCALE GENOMIC DNA]</scope>
    <source>
        <strain evidence="3">Y-94</strain>
    </source>
</reference>
<evidence type="ECO:0000313" key="2">
    <source>
        <dbReference type="EMBL" id="GAM38673.1"/>
    </source>
</evidence>
<comment type="caution">
    <text evidence="2">The sequence shown here is derived from an EMBL/GenBank/DDBJ whole genome shotgun (WGS) entry which is preliminary data.</text>
</comment>
<proteinExistence type="predicted"/>
<feature type="region of interest" description="Disordered" evidence="1">
    <location>
        <begin position="376"/>
        <end position="411"/>
    </location>
</feature>
<accession>A0A6V8HBU7</accession>
<evidence type="ECO:0000313" key="3">
    <source>
        <dbReference type="Proteomes" id="UP000053095"/>
    </source>
</evidence>
<feature type="compositionally biased region" description="Basic residues" evidence="1">
    <location>
        <begin position="402"/>
        <end position="411"/>
    </location>
</feature>
<name>A0A6V8HBU7_TALPI</name>
<dbReference type="Proteomes" id="UP000053095">
    <property type="component" value="Unassembled WGS sequence"/>
</dbReference>
<evidence type="ECO:0000256" key="1">
    <source>
        <dbReference type="SAM" id="MobiDB-lite"/>
    </source>
</evidence>
<keyword evidence="3" id="KW-1185">Reference proteome</keyword>
<gene>
    <name evidence="2" type="ORF">TCE0_033r09586</name>
</gene>
<protein>
    <submittedName>
        <fullName evidence="2">Uncharacterized protein</fullName>
    </submittedName>
</protein>
<feature type="compositionally biased region" description="Basic residues" evidence="1">
    <location>
        <begin position="245"/>
        <end position="256"/>
    </location>
</feature>
<sequence>MSQNQQKPRVKKEHPTHLSTIITSLLSAFESTRHLYQRIKNDTRSSAKKLNKRSPSTGPAVATPQTPEEKKLQLHLARAPRQIAKIFKTNSERLGEGYRRGDERAKTSLNHILLVLNTGLTRIISTLLRKKTGVDNEDMIRELMSLSERSARESVTELEGFRMRLESMSSLALSAGGRYSSVGQGGVVVRGRRRYNPKVQPGSVGEQLDGQKGSSTRQIGSPRTTGQGQNVKKKSIAPDASTATKTKRATNSKRTRQLQDIHPVWVRSKNSSTTSIHLRRMNGLLKPAGDDNKSRARQQSSHAATAVATSPADLELPTTVPARLRFPELQTQVSRTGRAETLLDRRISMLSHSSGSTKLGEIPQHKWINQWVPPVEIDEESGEDDAHEGGDNEDSGRTGIRFWRRFGRNRM</sequence>
<feature type="compositionally biased region" description="Polar residues" evidence="1">
    <location>
        <begin position="212"/>
        <end position="230"/>
    </location>
</feature>
<feature type="compositionally biased region" description="Acidic residues" evidence="1">
    <location>
        <begin position="376"/>
        <end position="386"/>
    </location>
</feature>
<feature type="region of interest" description="Disordered" evidence="1">
    <location>
        <begin position="190"/>
        <end position="261"/>
    </location>
</feature>
<organism evidence="2 3">
    <name type="scientific">Talaromyces pinophilus</name>
    <name type="common">Penicillium pinophilum</name>
    <dbReference type="NCBI Taxonomy" id="128442"/>
    <lineage>
        <taxon>Eukaryota</taxon>
        <taxon>Fungi</taxon>
        <taxon>Dikarya</taxon>
        <taxon>Ascomycota</taxon>
        <taxon>Pezizomycotina</taxon>
        <taxon>Eurotiomycetes</taxon>
        <taxon>Eurotiomycetidae</taxon>
        <taxon>Eurotiales</taxon>
        <taxon>Trichocomaceae</taxon>
        <taxon>Talaromyces</taxon>
        <taxon>Talaromyces sect. Talaromyces</taxon>
    </lineage>
</organism>
<dbReference type="AlphaFoldDB" id="A0A6V8HBU7"/>
<feature type="compositionally biased region" description="Basic and acidic residues" evidence="1">
    <location>
        <begin position="387"/>
        <end position="396"/>
    </location>
</feature>
<feature type="region of interest" description="Disordered" evidence="1">
    <location>
        <begin position="284"/>
        <end position="314"/>
    </location>
</feature>